<keyword evidence="13" id="KW-1185">Reference proteome</keyword>
<dbReference type="OrthoDB" id="9806127at2"/>
<dbReference type="InterPro" id="IPR003593">
    <property type="entry name" value="AAA+_ATPase"/>
</dbReference>
<evidence type="ECO:0000256" key="9">
    <source>
        <dbReference type="SAM" id="Phobius"/>
    </source>
</evidence>
<evidence type="ECO:0000259" key="10">
    <source>
        <dbReference type="PROSITE" id="PS50893"/>
    </source>
</evidence>
<keyword evidence="2" id="KW-0813">Transport</keyword>
<dbReference type="GO" id="GO:0016887">
    <property type="term" value="F:ATP hydrolysis activity"/>
    <property type="evidence" value="ECO:0007669"/>
    <property type="project" value="InterPro"/>
</dbReference>
<evidence type="ECO:0000256" key="6">
    <source>
        <dbReference type="ARBA" id="ARBA00022840"/>
    </source>
</evidence>
<dbReference type="SUPFAM" id="SSF52540">
    <property type="entry name" value="P-loop containing nucleoside triphosphate hydrolases"/>
    <property type="match status" value="1"/>
</dbReference>
<dbReference type="Proteomes" id="UP000197174">
    <property type="component" value="Unassembled WGS sequence"/>
</dbReference>
<dbReference type="PROSITE" id="PS50893">
    <property type="entry name" value="ABC_TRANSPORTER_2"/>
    <property type="match status" value="1"/>
</dbReference>
<dbReference type="Gene3D" id="1.20.1560.10">
    <property type="entry name" value="ABC transporter type 1, transmembrane domain"/>
    <property type="match status" value="1"/>
</dbReference>
<dbReference type="AlphaFoldDB" id="A0A246RN36"/>
<dbReference type="InterPro" id="IPR017871">
    <property type="entry name" value="ABC_transporter-like_CS"/>
</dbReference>
<evidence type="ECO:0000256" key="7">
    <source>
        <dbReference type="ARBA" id="ARBA00022989"/>
    </source>
</evidence>
<evidence type="ECO:0000256" key="5">
    <source>
        <dbReference type="ARBA" id="ARBA00022741"/>
    </source>
</evidence>
<dbReference type="GO" id="GO:0005524">
    <property type="term" value="F:ATP binding"/>
    <property type="evidence" value="ECO:0007669"/>
    <property type="project" value="UniProtKB-KW"/>
</dbReference>
<dbReference type="InterPro" id="IPR036640">
    <property type="entry name" value="ABC1_TM_sf"/>
</dbReference>
<name>A0A246RN36_9ACTN</name>
<feature type="transmembrane region" description="Helical" evidence="9">
    <location>
        <begin position="271"/>
        <end position="298"/>
    </location>
</feature>
<dbReference type="RefSeq" id="WP_088643945.1">
    <property type="nucleotide sequence ID" value="NZ_CBDRBW010000015.1"/>
</dbReference>
<dbReference type="SUPFAM" id="SSF90123">
    <property type="entry name" value="ABC transporter transmembrane region"/>
    <property type="match status" value="1"/>
</dbReference>
<dbReference type="EMBL" id="MZMV01000016">
    <property type="protein sequence ID" value="OWV08593.1"/>
    <property type="molecule type" value="Genomic_DNA"/>
</dbReference>
<feature type="transmembrane region" description="Helical" evidence="9">
    <location>
        <begin position="12"/>
        <end position="33"/>
    </location>
</feature>
<dbReference type="Pfam" id="PF00005">
    <property type="entry name" value="ABC_tran"/>
    <property type="match status" value="1"/>
</dbReference>
<keyword evidence="4 9" id="KW-0812">Transmembrane</keyword>
<dbReference type="Gene3D" id="3.40.50.300">
    <property type="entry name" value="P-loop containing nucleotide triphosphate hydrolases"/>
    <property type="match status" value="1"/>
</dbReference>
<dbReference type="GO" id="GO:0005886">
    <property type="term" value="C:plasma membrane"/>
    <property type="evidence" value="ECO:0007669"/>
    <property type="project" value="UniProtKB-SubCell"/>
</dbReference>
<dbReference type="SMART" id="SM00382">
    <property type="entry name" value="AAA"/>
    <property type="match status" value="1"/>
</dbReference>
<dbReference type="PROSITE" id="PS50929">
    <property type="entry name" value="ABC_TM1F"/>
    <property type="match status" value="1"/>
</dbReference>
<dbReference type="FunFam" id="1.20.1560.10:FF:000040">
    <property type="entry name" value="Multidrug ABC transporter ATP-binding protein"/>
    <property type="match status" value="1"/>
</dbReference>
<feature type="transmembrane region" description="Helical" evidence="9">
    <location>
        <begin position="237"/>
        <end position="259"/>
    </location>
</feature>
<feature type="transmembrane region" description="Helical" evidence="9">
    <location>
        <begin position="127"/>
        <end position="151"/>
    </location>
</feature>
<evidence type="ECO:0000313" key="12">
    <source>
        <dbReference type="EMBL" id="OWV08593.1"/>
    </source>
</evidence>
<keyword evidence="8 9" id="KW-0472">Membrane</keyword>
<feature type="transmembrane region" description="Helical" evidence="9">
    <location>
        <begin position="53"/>
        <end position="78"/>
    </location>
</feature>
<dbReference type="InterPro" id="IPR011527">
    <property type="entry name" value="ABC1_TM_dom"/>
</dbReference>
<comment type="caution">
    <text evidence="12">The sequence shown here is derived from an EMBL/GenBank/DDBJ whole genome shotgun (WGS) entry which is preliminary data.</text>
</comment>
<evidence type="ECO:0000259" key="11">
    <source>
        <dbReference type="PROSITE" id="PS50929"/>
    </source>
</evidence>
<sequence>MLISLLRRYLRPYHRPLGAVVLLQFVGTMASLYLPSLNADIIDLGVARGDTDYIIRTGGWMLLVSLVQIACAVTAVYFGARTAMAFGRDVRAAIFGQVNRFSAREVARFGAPSLITRNTNDVQQVQMLVLMSCTMLVAAPIMSVGGVVMALREDIGLSWLMLVSVPVLAVALGLVIRQMVPGFRLMQTRIDTVNRVLREQITGIRVVRAFVREPYETQRFGVANADLTATALRVGRLMALIFPVVMLVLNVSSVAVLWFGAQRVDSGQIQIGALTAFLAYLMQILMAVMMATFMLMMVPRAAVCAERVTEVLDTESSVVPAANPVTRVDGHGELELRGVAFQYPGASAPVLHDISFRATPGRTTAVIGSTGAGKTTLLTLIPRLVDPTAGTVLVDGVDVRELAPEELWRRIGLVPQKPYLFTGTVASNLRYGNPDATDEELWTALEIAQARDFVAQMPGGLDAAIAQGGTNVSGGQRQRLAIARALVRKPEIYLFDDSFSALDLGTDARLRAALRPVTADAAVVIVAQRVSTIIDADQIIVLEDGGVVGMGRHDELLDTCPTYAEIVASQQTAGVPA</sequence>
<dbReference type="Pfam" id="PF00664">
    <property type="entry name" value="ABC_membrane"/>
    <property type="match status" value="1"/>
</dbReference>
<accession>A0A246RN36</accession>
<evidence type="ECO:0000256" key="4">
    <source>
        <dbReference type="ARBA" id="ARBA00022692"/>
    </source>
</evidence>
<evidence type="ECO:0000256" key="1">
    <source>
        <dbReference type="ARBA" id="ARBA00004651"/>
    </source>
</evidence>
<dbReference type="InterPro" id="IPR027417">
    <property type="entry name" value="P-loop_NTPase"/>
</dbReference>
<reference evidence="12 13" key="1">
    <citation type="submission" date="2017-03" db="EMBL/GenBank/DDBJ databases">
        <title>Whole genome sequence of Micromonospora wenchangensis, isolated from mangrove soil.</title>
        <authorList>
            <person name="Yang H."/>
        </authorList>
    </citation>
    <scope>NUCLEOTIDE SEQUENCE [LARGE SCALE GENOMIC DNA]</scope>
    <source>
        <strain evidence="12 13">CCTCC AA 2012002</strain>
    </source>
</reference>
<evidence type="ECO:0000313" key="13">
    <source>
        <dbReference type="Proteomes" id="UP000197174"/>
    </source>
</evidence>
<dbReference type="PANTHER" id="PTHR43394">
    <property type="entry name" value="ATP-DEPENDENT PERMEASE MDL1, MITOCHONDRIAL"/>
    <property type="match status" value="1"/>
</dbReference>
<dbReference type="CDD" id="cd18548">
    <property type="entry name" value="ABC_6TM_Tm287_like"/>
    <property type="match status" value="1"/>
</dbReference>
<comment type="subcellular location">
    <subcellularLocation>
        <location evidence="1">Cell membrane</location>
        <topology evidence="1">Multi-pass membrane protein</topology>
    </subcellularLocation>
</comment>
<keyword evidence="6 12" id="KW-0067">ATP-binding</keyword>
<evidence type="ECO:0000256" key="3">
    <source>
        <dbReference type="ARBA" id="ARBA00022475"/>
    </source>
</evidence>
<evidence type="ECO:0000256" key="2">
    <source>
        <dbReference type="ARBA" id="ARBA00022448"/>
    </source>
</evidence>
<dbReference type="InterPro" id="IPR039421">
    <property type="entry name" value="Type_1_exporter"/>
</dbReference>
<organism evidence="12 13">
    <name type="scientific">Micromonospora wenchangensis</name>
    <dbReference type="NCBI Taxonomy" id="1185415"/>
    <lineage>
        <taxon>Bacteria</taxon>
        <taxon>Bacillati</taxon>
        <taxon>Actinomycetota</taxon>
        <taxon>Actinomycetes</taxon>
        <taxon>Micromonosporales</taxon>
        <taxon>Micromonosporaceae</taxon>
        <taxon>Micromonospora</taxon>
    </lineage>
</organism>
<keyword evidence="5" id="KW-0547">Nucleotide-binding</keyword>
<gene>
    <name evidence="12" type="ORF">B5D80_12185</name>
</gene>
<keyword evidence="3" id="KW-1003">Cell membrane</keyword>
<protein>
    <submittedName>
        <fullName evidence="12">Multidrug ABC transporter ATP-binding protein</fullName>
    </submittedName>
</protein>
<dbReference type="PANTHER" id="PTHR43394:SF1">
    <property type="entry name" value="ATP-BINDING CASSETTE SUB-FAMILY B MEMBER 10, MITOCHONDRIAL"/>
    <property type="match status" value="1"/>
</dbReference>
<keyword evidence="7 9" id="KW-1133">Transmembrane helix</keyword>
<dbReference type="GO" id="GO:0015421">
    <property type="term" value="F:ABC-type oligopeptide transporter activity"/>
    <property type="evidence" value="ECO:0007669"/>
    <property type="project" value="TreeGrafter"/>
</dbReference>
<proteinExistence type="predicted"/>
<dbReference type="FunFam" id="3.40.50.300:FF:000854">
    <property type="entry name" value="Multidrug ABC transporter ATP-binding protein"/>
    <property type="match status" value="1"/>
</dbReference>
<dbReference type="InterPro" id="IPR003439">
    <property type="entry name" value="ABC_transporter-like_ATP-bd"/>
</dbReference>
<feature type="domain" description="ABC transporter" evidence="10">
    <location>
        <begin position="334"/>
        <end position="569"/>
    </location>
</feature>
<evidence type="ECO:0000256" key="8">
    <source>
        <dbReference type="ARBA" id="ARBA00023136"/>
    </source>
</evidence>
<feature type="domain" description="ABC transmembrane type-1" evidence="11">
    <location>
        <begin position="19"/>
        <end position="300"/>
    </location>
</feature>
<dbReference type="PROSITE" id="PS00211">
    <property type="entry name" value="ABC_TRANSPORTER_1"/>
    <property type="match status" value="1"/>
</dbReference>
<feature type="transmembrane region" description="Helical" evidence="9">
    <location>
        <begin position="157"/>
        <end position="176"/>
    </location>
</feature>